<evidence type="ECO:0000259" key="1">
    <source>
        <dbReference type="PROSITE" id="PS50181"/>
    </source>
</evidence>
<dbReference type="CDD" id="cd22160">
    <property type="entry name" value="F-box_AtFBL13-like"/>
    <property type="match status" value="1"/>
</dbReference>
<dbReference type="PROSITE" id="PS50181">
    <property type="entry name" value="FBOX"/>
    <property type="match status" value="1"/>
</dbReference>
<dbReference type="EMBL" id="OZ075141">
    <property type="protein sequence ID" value="CAL5030423.1"/>
    <property type="molecule type" value="Genomic_DNA"/>
</dbReference>
<reference evidence="2 3" key="2">
    <citation type="submission" date="2024-10" db="EMBL/GenBank/DDBJ databases">
        <authorList>
            <person name="Ryan C."/>
        </authorList>
    </citation>
    <scope>NUCLEOTIDE SEQUENCE [LARGE SCALE GENOMIC DNA]</scope>
</reference>
<dbReference type="AlphaFoldDB" id="A0ABC9D2L0"/>
<name>A0ABC9D2L0_9POAL</name>
<dbReference type="InterPro" id="IPR001810">
    <property type="entry name" value="F-box_dom"/>
</dbReference>
<proteinExistence type="predicted"/>
<dbReference type="InterPro" id="IPR032675">
    <property type="entry name" value="LRR_dom_sf"/>
</dbReference>
<evidence type="ECO:0000313" key="3">
    <source>
        <dbReference type="Proteomes" id="UP001497457"/>
    </source>
</evidence>
<gene>
    <name evidence="2" type="ORF">URODEC1_LOCUS80971</name>
</gene>
<sequence>MPPCGGDGSGVAPPAASADGFDALPDEVLHHILGFLEAYEAVRTCVLAKRWRHLWRHATGLRVASADEDAFLESVEKAWEFLDHLLPLREGSSLQTCELRFGELGYNEPALLDDDGTRRVNTWFWHAIMHKVRDLSLYAYFDLHHGLELYDMPLNSQHLTRLEFTGVEVFSSTFLNFSNCPALEYLRFERCEFSYNISSKSLKRLIITSDCFGTPVLESMPSLVEAFIDLEAEHNSYVIVGNIGSNSGMLVIFRWCPIFSKLKTLLLDDNWCMPDDFRALVCFLEHSPVLEKLTLELSSKRRKSEIIIKGNVRPMEGSAAILEHLKLVEVKCMAVDERIFKLLMFLCAFKIRLTTFDTDSDSE</sequence>
<dbReference type="PANTHER" id="PTHR34223">
    <property type="entry name" value="OS11G0201299 PROTEIN"/>
    <property type="match status" value="1"/>
</dbReference>
<keyword evidence="3" id="KW-1185">Reference proteome</keyword>
<organism evidence="2 3">
    <name type="scientific">Urochloa decumbens</name>
    <dbReference type="NCBI Taxonomy" id="240449"/>
    <lineage>
        <taxon>Eukaryota</taxon>
        <taxon>Viridiplantae</taxon>
        <taxon>Streptophyta</taxon>
        <taxon>Embryophyta</taxon>
        <taxon>Tracheophyta</taxon>
        <taxon>Spermatophyta</taxon>
        <taxon>Magnoliopsida</taxon>
        <taxon>Liliopsida</taxon>
        <taxon>Poales</taxon>
        <taxon>Poaceae</taxon>
        <taxon>PACMAD clade</taxon>
        <taxon>Panicoideae</taxon>
        <taxon>Panicodae</taxon>
        <taxon>Paniceae</taxon>
        <taxon>Melinidinae</taxon>
        <taxon>Urochloa</taxon>
    </lineage>
</organism>
<accession>A0ABC9D2L0</accession>
<dbReference type="InterPro" id="IPR036047">
    <property type="entry name" value="F-box-like_dom_sf"/>
</dbReference>
<protein>
    <recommendedName>
        <fullName evidence="1">F-box domain-containing protein</fullName>
    </recommendedName>
</protein>
<dbReference type="Proteomes" id="UP001497457">
    <property type="component" value="Chromosome 31b"/>
</dbReference>
<dbReference type="InterPro" id="IPR053781">
    <property type="entry name" value="F-box_AtFBL13-like"/>
</dbReference>
<feature type="domain" description="F-box" evidence="1">
    <location>
        <begin position="18"/>
        <end position="54"/>
    </location>
</feature>
<dbReference type="Gene3D" id="3.80.10.10">
    <property type="entry name" value="Ribonuclease Inhibitor"/>
    <property type="match status" value="1"/>
</dbReference>
<dbReference type="Pfam" id="PF00646">
    <property type="entry name" value="F-box"/>
    <property type="match status" value="1"/>
</dbReference>
<evidence type="ECO:0000313" key="2">
    <source>
        <dbReference type="EMBL" id="CAL5030423.1"/>
    </source>
</evidence>
<dbReference type="PANTHER" id="PTHR34223:SF107">
    <property type="entry name" value="F-BOX DOMAIN-CONTAINING PROTEIN"/>
    <property type="match status" value="1"/>
</dbReference>
<reference evidence="3" key="1">
    <citation type="submission" date="2024-06" db="EMBL/GenBank/DDBJ databases">
        <authorList>
            <person name="Ryan C."/>
        </authorList>
    </citation>
    <scope>NUCLEOTIDE SEQUENCE [LARGE SCALE GENOMIC DNA]</scope>
</reference>
<dbReference type="InterPro" id="IPR053197">
    <property type="entry name" value="F-box_SCFL_complex_component"/>
</dbReference>
<dbReference type="SUPFAM" id="SSF81383">
    <property type="entry name" value="F-box domain"/>
    <property type="match status" value="1"/>
</dbReference>
<dbReference type="Gene3D" id="1.20.1280.50">
    <property type="match status" value="1"/>
</dbReference>
<dbReference type="SUPFAM" id="SSF52047">
    <property type="entry name" value="RNI-like"/>
    <property type="match status" value="1"/>
</dbReference>